<comment type="caution">
    <text evidence="1">The sequence shown here is derived from an EMBL/GenBank/DDBJ whole genome shotgun (WGS) entry which is preliminary data.</text>
</comment>
<name>A0A2T6GBC2_9PSED</name>
<dbReference type="AlphaFoldDB" id="A0A2T6GBC2"/>
<gene>
    <name evidence="1" type="ORF">C5U62_31980</name>
</gene>
<proteinExistence type="predicted"/>
<dbReference type="InterPro" id="IPR014054">
    <property type="entry name" value="Phage_regulatory_Rha"/>
</dbReference>
<dbReference type="RefSeq" id="WP_108546486.1">
    <property type="nucleotide sequence ID" value="NZ_PYJM01000013.1"/>
</dbReference>
<protein>
    <recommendedName>
        <fullName evidence="3">DNA-binding protein</fullName>
    </recommendedName>
</protein>
<dbReference type="EMBL" id="PYJM01000013">
    <property type="protein sequence ID" value="PUA41454.1"/>
    <property type="molecule type" value="Genomic_DNA"/>
</dbReference>
<organism evidence="1 2">
    <name type="scientific">Pseudomonas protegens</name>
    <dbReference type="NCBI Taxonomy" id="380021"/>
    <lineage>
        <taxon>Bacteria</taxon>
        <taxon>Pseudomonadati</taxon>
        <taxon>Pseudomonadota</taxon>
        <taxon>Gammaproteobacteria</taxon>
        <taxon>Pseudomonadales</taxon>
        <taxon>Pseudomonadaceae</taxon>
        <taxon>Pseudomonas</taxon>
    </lineage>
</organism>
<accession>A0A2T6GBC2</accession>
<reference evidence="1 2" key="1">
    <citation type="submission" date="2018-03" db="EMBL/GenBank/DDBJ databases">
        <title>Draft genome sequence of the plant growth promoting rhizobacterium Pseudomonas protegens strain BNJ-SS-45 isolated from wheat (Triticum aestivum) rhizosphere.</title>
        <authorList>
            <person name="Bajpai A."/>
            <person name="Shende K."/>
            <person name="Meena N."/>
            <person name="Upadhyayula S.R."/>
            <person name="Suravajhala P."/>
            <person name="Medicherla K.M."/>
            <person name="Johri B.N."/>
        </authorList>
    </citation>
    <scope>NUCLEOTIDE SEQUENCE [LARGE SCALE GENOMIC DNA]</scope>
    <source>
        <strain evidence="1 2">BNJ-SS-45</strain>
    </source>
</reference>
<dbReference type="Pfam" id="PF09669">
    <property type="entry name" value="Phage_pRha"/>
    <property type="match status" value="1"/>
</dbReference>
<dbReference type="Proteomes" id="UP000244178">
    <property type="component" value="Unassembled WGS sequence"/>
</dbReference>
<evidence type="ECO:0000313" key="1">
    <source>
        <dbReference type="EMBL" id="PUA41454.1"/>
    </source>
</evidence>
<evidence type="ECO:0000313" key="2">
    <source>
        <dbReference type="Proteomes" id="UP000244178"/>
    </source>
</evidence>
<sequence length="247" mass="27401">MNNLISSAVTMTSHEIAGLVEKRHDNVKRTIETLASSGVIVRPQIEDEPGVDTMGRERITQVYRFEGEQGKRDSIIVVAQLCPEFTAALVDRWRELETKVAQPTIPQTLPEALRLAADLAEKCQQLTTERDHAVQTKAQIGSRREAQSMAAASAAVRQVKRLNDELGHGTRFATVTAVELATGTEYPKNVYVPLRKWCKDHDVTPEIVPDKRFGQVKAWPAAAWMEVYGVDLQLLFTANLIAGDRAA</sequence>
<evidence type="ECO:0008006" key="3">
    <source>
        <dbReference type="Google" id="ProtNLM"/>
    </source>
</evidence>